<organism evidence="1 2">
    <name type="scientific">Funneliformis geosporum</name>
    <dbReference type="NCBI Taxonomy" id="1117311"/>
    <lineage>
        <taxon>Eukaryota</taxon>
        <taxon>Fungi</taxon>
        <taxon>Fungi incertae sedis</taxon>
        <taxon>Mucoromycota</taxon>
        <taxon>Glomeromycotina</taxon>
        <taxon>Glomeromycetes</taxon>
        <taxon>Glomerales</taxon>
        <taxon>Glomeraceae</taxon>
        <taxon>Funneliformis</taxon>
    </lineage>
</organism>
<dbReference type="AlphaFoldDB" id="A0A9W4SZZ8"/>
<name>A0A9W4SZZ8_9GLOM</name>
<evidence type="ECO:0000313" key="2">
    <source>
        <dbReference type="Proteomes" id="UP001153678"/>
    </source>
</evidence>
<protein>
    <submittedName>
        <fullName evidence="1">2422_t:CDS:1</fullName>
    </submittedName>
</protein>
<sequence length="206" mass="24068">MEFLEFLDRYLKHFPEATPEQVNKAFQISKSNEFDKKQKLNPLFESIYNIVKSQKDQLLEMQQDQQKNNVIEHNEELAVIEKKILYVRKSYKNLYDQLKKKSGCGLKKFLITGTSGIGKSCFLVYVLMQLLCEDVVVIFQPLDACGTYNDFEFLLNLTTTWYLADGKTSPELVYETTVVSLSLNGIAKKDFQEFDKRHPIQYYMDP</sequence>
<comment type="caution">
    <text evidence="1">The sequence shown here is derived from an EMBL/GenBank/DDBJ whole genome shotgun (WGS) entry which is preliminary data.</text>
</comment>
<dbReference type="InterPro" id="IPR027417">
    <property type="entry name" value="P-loop_NTPase"/>
</dbReference>
<dbReference type="PANTHER" id="PTHR33129:SF1">
    <property type="entry name" value="ATP-BINDING PROTEIN"/>
    <property type="match status" value="1"/>
</dbReference>
<dbReference type="Gene3D" id="3.40.50.300">
    <property type="entry name" value="P-loop containing nucleotide triphosphate hydrolases"/>
    <property type="match status" value="1"/>
</dbReference>
<dbReference type="InterPro" id="IPR052980">
    <property type="entry name" value="Crinkler_effector"/>
</dbReference>
<accession>A0A9W4SZZ8</accession>
<dbReference type="OrthoDB" id="19861at2759"/>
<gene>
    <name evidence="1" type="ORF">FWILDA_LOCUS13224</name>
</gene>
<reference evidence="1" key="1">
    <citation type="submission" date="2022-08" db="EMBL/GenBank/DDBJ databases">
        <authorList>
            <person name="Kallberg Y."/>
            <person name="Tangrot J."/>
            <person name="Rosling A."/>
        </authorList>
    </citation>
    <scope>NUCLEOTIDE SEQUENCE</scope>
    <source>
        <strain evidence="1">Wild A</strain>
    </source>
</reference>
<dbReference type="Proteomes" id="UP001153678">
    <property type="component" value="Unassembled WGS sequence"/>
</dbReference>
<proteinExistence type="predicted"/>
<evidence type="ECO:0000313" key="1">
    <source>
        <dbReference type="EMBL" id="CAI2187722.1"/>
    </source>
</evidence>
<dbReference type="PANTHER" id="PTHR33129">
    <property type="entry name" value="PROTEIN KINASE DOMAIN-CONTAINING PROTEIN-RELATED"/>
    <property type="match status" value="1"/>
</dbReference>
<dbReference type="EMBL" id="CAMKVN010004784">
    <property type="protein sequence ID" value="CAI2187722.1"/>
    <property type="molecule type" value="Genomic_DNA"/>
</dbReference>
<keyword evidence="2" id="KW-1185">Reference proteome</keyword>
<feature type="non-terminal residue" evidence="1">
    <location>
        <position position="1"/>
    </location>
</feature>